<organism evidence="2 3">
    <name type="scientific">Musa balbisiana</name>
    <name type="common">Banana</name>
    <dbReference type="NCBI Taxonomy" id="52838"/>
    <lineage>
        <taxon>Eukaryota</taxon>
        <taxon>Viridiplantae</taxon>
        <taxon>Streptophyta</taxon>
        <taxon>Embryophyta</taxon>
        <taxon>Tracheophyta</taxon>
        <taxon>Spermatophyta</taxon>
        <taxon>Magnoliopsida</taxon>
        <taxon>Liliopsida</taxon>
        <taxon>Zingiberales</taxon>
        <taxon>Musaceae</taxon>
        <taxon>Musa</taxon>
    </lineage>
</organism>
<reference evidence="2 3" key="1">
    <citation type="journal article" date="2019" name="Nat. Plants">
        <title>Genome sequencing of Musa balbisiana reveals subgenome evolution and function divergence in polyploid bananas.</title>
        <authorList>
            <person name="Yao X."/>
        </authorList>
    </citation>
    <scope>NUCLEOTIDE SEQUENCE [LARGE SCALE GENOMIC DNA]</scope>
    <source>
        <strain evidence="3">cv. DH-PKW</strain>
        <tissue evidence="2">Leaves</tissue>
    </source>
</reference>
<feature type="region of interest" description="Disordered" evidence="1">
    <location>
        <begin position="1"/>
        <end position="91"/>
    </location>
</feature>
<comment type="caution">
    <text evidence="2">The sequence shown here is derived from an EMBL/GenBank/DDBJ whole genome shotgun (WGS) entry which is preliminary data.</text>
</comment>
<accession>A0A4S8JKU6</accession>
<dbReference type="AlphaFoldDB" id="A0A4S8JKU6"/>
<sequence length="262" mass="28310">MPSGAKKRKAARRKKEMALPSADPSPQDSGHNDELMPAEDSKESDDGSPTSSSSSSSSQEHHRSRSAEELLGSDAVVFDSTAESGKGAALAEEVEAESLVAVEEPAYITTVESFAESEDAVVEFPKSEKEDEEVAEESAVLVEKVVALVEEDRRLDEVAAKVLEETSGGVKEVPLPDADEAVDQLGESGDARCVAGKAETLPTAEVLKCRLVPHRLCITQHGGIVVDCLMYLQVLGDKFRIRWMFFNEDFSKDVPSRLVTES</sequence>
<feature type="compositionally biased region" description="Low complexity" evidence="1">
    <location>
        <begin position="47"/>
        <end position="58"/>
    </location>
</feature>
<proteinExistence type="predicted"/>
<keyword evidence="3" id="KW-1185">Reference proteome</keyword>
<name>A0A4S8JKU6_MUSBA</name>
<feature type="compositionally biased region" description="Basic residues" evidence="1">
    <location>
        <begin position="1"/>
        <end position="15"/>
    </location>
</feature>
<dbReference type="EMBL" id="PYDT01000004">
    <property type="protein sequence ID" value="THU62269.1"/>
    <property type="molecule type" value="Genomic_DNA"/>
</dbReference>
<protein>
    <submittedName>
        <fullName evidence="2">Uncharacterized protein</fullName>
    </submittedName>
</protein>
<dbReference type="PANTHER" id="PTHR37187">
    <property type="entry name" value="EXPRESSED PROTEIN"/>
    <property type="match status" value="1"/>
</dbReference>
<evidence type="ECO:0000313" key="3">
    <source>
        <dbReference type="Proteomes" id="UP000317650"/>
    </source>
</evidence>
<evidence type="ECO:0000256" key="1">
    <source>
        <dbReference type="SAM" id="MobiDB-lite"/>
    </source>
</evidence>
<evidence type="ECO:0000313" key="2">
    <source>
        <dbReference type="EMBL" id="THU62269.1"/>
    </source>
</evidence>
<feature type="compositionally biased region" description="Basic and acidic residues" evidence="1">
    <location>
        <begin position="30"/>
        <end position="45"/>
    </location>
</feature>
<gene>
    <name evidence="2" type="ORF">C4D60_Mb01t03350</name>
</gene>
<dbReference type="PANTHER" id="PTHR37187:SF7">
    <property type="entry name" value="EXPRESSED PROTEIN"/>
    <property type="match status" value="1"/>
</dbReference>
<dbReference type="Proteomes" id="UP000317650">
    <property type="component" value="Chromosome 1"/>
</dbReference>
<feature type="compositionally biased region" description="Basic and acidic residues" evidence="1">
    <location>
        <begin position="59"/>
        <end position="68"/>
    </location>
</feature>